<protein>
    <submittedName>
        <fullName evidence="2">Conjugal transfer pilus assembly protein TraE</fullName>
    </submittedName>
</protein>
<name>A0A368XA03_MARNT</name>
<feature type="transmembrane region" description="Helical" evidence="1">
    <location>
        <begin position="18"/>
        <end position="38"/>
    </location>
</feature>
<keyword evidence="1" id="KW-1133">Transmembrane helix</keyword>
<dbReference type="EMBL" id="QPJI01000016">
    <property type="protein sequence ID" value="RCW64066.1"/>
    <property type="molecule type" value="Genomic_DNA"/>
</dbReference>
<dbReference type="RefSeq" id="WP_114435175.1">
    <property type="nucleotide sequence ID" value="NZ_QPJI01000016.1"/>
</dbReference>
<dbReference type="Proteomes" id="UP000253647">
    <property type="component" value="Unassembled WGS sequence"/>
</dbReference>
<organism evidence="2 3">
    <name type="scientific">Marinobacter nauticus</name>
    <name type="common">Marinobacter hydrocarbonoclasticus</name>
    <name type="synonym">Marinobacter aquaeolei</name>
    <dbReference type="NCBI Taxonomy" id="2743"/>
    <lineage>
        <taxon>Bacteria</taxon>
        <taxon>Pseudomonadati</taxon>
        <taxon>Pseudomonadota</taxon>
        <taxon>Gammaproteobacteria</taxon>
        <taxon>Pseudomonadales</taxon>
        <taxon>Marinobacteraceae</taxon>
        <taxon>Marinobacter</taxon>
    </lineage>
</organism>
<gene>
    <name evidence="2" type="ORF">DET61_116107</name>
</gene>
<keyword evidence="1" id="KW-0472">Membrane</keyword>
<evidence type="ECO:0000313" key="3">
    <source>
        <dbReference type="Proteomes" id="UP000253647"/>
    </source>
</evidence>
<accession>A0A368XA03</accession>
<evidence type="ECO:0000313" key="2">
    <source>
        <dbReference type="EMBL" id="RCW64066.1"/>
    </source>
</evidence>
<sequence>MNSKILKKSYSDLVQGVVWSRALLGVAVFALLIAVFALSNQKERVILQPVTLTDDAWVEENAASETYKTSWGAYLGTLMGNVTPGKLSFIKERIEPLLAPEIYTQTLQAFEAQAQDLRDNRIAFRFELRSVDYEPATDKIFAYGYRYATGAGSREEQRSERTYEYQMRIREYLPEITSIDTYPGKPRTQKLLRMMNRAQGNES</sequence>
<evidence type="ECO:0000256" key="1">
    <source>
        <dbReference type="SAM" id="Phobius"/>
    </source>
</evidence>
<dbReference type="Pfam" id="PF05309">
    <property type="entry name" value="TraE"/>
    <property type="match status" value="1"/>
</dbReference>
<proteinExistence type="predicted"/>
<keyword evidence="1" id="KW-0812">Transmembrane</keyword>
<dbReference type="InterPro" id="IPR007973">
    <property type="entry name" value="Pilus_assembly_TraE"/>
</dbReference>
<comment type="caution">
    <text evidence="2">The sequence shown here is derived from an EMBL/GenBank/DDBJ whole genome shotgun (WGS) entry which is preliminary data.</text>
</comment>
<dbReference type="AlphaFoldDB" id="A0A368XA03"/>
<reference evidence="2 3" key="1">
    <citation type="submission" date="2018-07" db="EMBL/GenBank/DDBJ databases">
        <title>Freshwater and sediment microbial communities from various areas in North America, analyzing microbe dynamics in response to fracking.</title>
        <authorList>
            <person name="Lamendella R."/>
        </authorList>
    </citation>
    <scope>NUCLEOTIDE SEQUENCE [LARGE SCALE GENOMIC DNA]</scope>
    <source>
        <strain evidence="2 3">105B</strain>
    </source>
</reference>